<comment type="similarity">
    <text evidence="2">Belongs to the biotin--protein ligase family.</text>
</comment>
<dbReference type="PANTHER" id="PTHR12835:SF5">
    <property type="entry name" value="BIOTIN--PROTEIN LIGASE"/>
    <property type="match status" value="1"/>
</dbReference>
<dbReference type="NCBIfam" id="TIGR00121">
    <property type="entry name" value="birA_ligase"/>
    <property type="match status" value="1"/>
</dbReference>
<evidence type="ECO:0000256" key="1">
    <source>
        <dbReference type="ARBA" id="ARBA00022598"/>
    </source>
</evidence>
<feature type="domain" description="BPL/LPL catalytic" evidence="3">
    <location>
        <begin position="65"/>
        <end position="254"/>
    </location>
</feature>
<dbReference type="Pfam" id="PF08279">
    <property type="entry name" value="HTH_11"/>
    <property type="match status" value="1"/>
</dbReference>
<dbReference type="Gene3D" id="1.10.10.10">
    <property type="entry name" value="Winged helix-like DNA-binding domain superfamily/Winged helix DNA-binding domain"/>
    <property type="match status" value="1"/>
</dbReference>
<accession>A0ABS2GA62</accession>
<dbReference type="Proteomes" id="UP000729290">
    <property type="component" value="Unassembled WGS sequence"/>
</dbReference>
<dbReference type="Gene3D" id="2.30.30.100">
    <property type="match status" value="1"/>
</dbReference>
<organism evidence="4 5">
    <name type="scientific">Anaerotignum lactatifermentans</name>
    <dbReference type="NCBI Taxonomy" id="160404"/>
    <lineage>
        <taxon>Bacteria</taxon>
        <taxon>Bacillati</taxon>
        <taxon>Bacillota</taxon>
        <taxon>Clostridia</taxon>
        <taxon>Lachnospirales</taxon>
        <taxon>Anaerotignaceae</taxon>
        <taxon>Anaerotignum</taxon>
    </lineage>
</organism>
<protein>
    <recommendedName>
        <fullName evidence="2">Bifunctional ligase/repressor BirA</fullName>
    </recommendedName>
    <alternativeName>
        <fullName evidence="2">Biotin--[acetyl-CoA-carboxylase] ligase</fullName>
        <ecNumber evidence="2">6.3.4.15</ecNumber>
    </alternativeName>
    <alternativeName>
        <fullName evidence="2">Biotin--protein ligase</fullName>
    </alternativeName>
    <alternativeName>
        <fullName evidence="2">Biotin-[acetyl-CoA carboxylase] synthetase</fullName>
    </alternativeName>
</protein>
<dbReference type="Gene3D" id="3.30.930.10">
    <property type="entry name" value="Bira Bifunctional Protein, Domain 2"/>
    <property type="match status" value="1"/>
</dbReference>
<dbReference type="InterPro" id="IPR004408">
    <property type="entry name" value="Biotin_CoA_COase_ligase"/>
</dbReference>
<dbReference type="InterPro" id="IPR030855">
    <property type="entry name" value="Bifunct_BirA"/>
</dbReference>
<keyword evidence="2" id="KW-0804">Transcription</keyword>
<keyword evidence="2" id="KW-0805">Transcription regulation</keyword>
<keyword evidence="2" id="KW-0067">ATP-binding</keyword>
<reference evidence="4 5" key="1">
    <citation type="journal article" date="2021" name="Sci. Rep.">
        <title>The distribution of antibiotic resistance genes in chicken gut microbiota commensals.</title>
        <authorList>
            <person name="Juricova H."/>
            <person name="Matiasovicova J."/>
            <person name="Kubasova T."/>
            <person name="Cejkova D."/>
            <person name="Rychlik I."/>
        </authorList>
    </citation>
    <scope>NUCLEOTIDE SEQUENCE [LARGE SCALE GENOMIC DNA]</scope>
    <source>
        <strain evidence="4 5">An431b</strain>
    </source>
</reference>
<feature type="binding site" evidence="2">
    <location>
        <begin position="116"/>
        <end position="118"/>
    </location>
    <ligand>
        <name>biotin</name>
        <dbReference type="ChEBI" id="CHEBI:57586"/>
    </ligand>
</feature>
<evidence type="ECO:0000313" key="4">
    <source>
        <dbReference type="EMBL" id="MBM6878045.1"/>
    </source>
</evidence>
<sequence length="325" mass="36206">MYRILEILRQKEGFVSGEELGRQLSVSRAAVWKGIKKLREEGYVIEAVTNRGYRLIREESLYNARELEAGMTTKRMGRKVYFFAETDTTNNRARELALEGAPEGTLVVAERQTAGRGRRGKVWESPVGVGIWMSLILRPEILPAEASVLTLMCGLAAAEAIEEMTGLKAGIKWPNDVLIHGKKTVGILTEMDCEMSQVHFVIPGIGINVNTEEFPPELAQVATSLYLESGKTVSRCALVQKIMERIEVHYDRFLESGSFSSMLADYAQRCVTLGREVHVLGRESFWAEALSVTPEGELLVRRKDNGAEEVVFSGEVSIRGVMGYE</sequence>
<dbReference type="EMBL" id="JACSNV010000009">
    <property type="protein sequence ID" value="MBM6878045.1"/>
    <property type="molecule type" value="Genomic_DNA"/>
</dbReference>
<name>A0ABS2GA62_9FIRM</name>
<dbReference type="SUPFAM" id="SSF46785">
    <property type="entry name" value="Winged helix' DNA-binding domain"/>
    <property type="match status" value="1"/>
</dbReference>
<keyword evidence="2" id="KW-0092">Biotin</keyword>
<dbReference type="InterPro" id="IPR036390">
    <property type="entry name" value="WH_DNA-bd_sf"/>
</dbReference>
<keyword evidence="5" id="KW-1185">Reference proteome</keyword>
<comment type="function">
    <text evidence="2">Acts both as a biotin--[acetyl-CoA-carboxylase] ligase and a repressor.</text>
</comment>
<feature type="binding site" evidence="2">
    <location>
        <position position="183"/>
    </location>
    <ligand>
        <name>biotin</name>
        <dbReference type="ChEBI" id="CHEBI:57586"/>
    </ligand>
</feature>
<dbReference type="InterPro" id="IPR036388">
    <property type="entry name" value="WH-like_DNA-bd_sf"/>
</dbReference>
<gene>
    <name evidence="2" type="primary">birA</name>
    <name evidence="4" type="ORF">H9X83_07710</name>
</gene>
<dbReference type="HAMAP" id="MF_00978">
    <property type="entry name" value="Bifunct_BirA"/>
    <property type="match status" value="1"/>
</dbReference>
<dbReference type="CDD" id="cd00090">
    <property type="entry name" value="HTH_ARSR"/>
    <property type="match status" value="1"/>
</dbReference>
<keyword evidence="2" id="KW-0678">Repressor</keyword>
<dbReference type="Pfam" id="PF03099">
    <property type="entry name" value="BPL_LplA_LipB"/>
    <property type="match status" value="1"/>
</dbReference>
<dbReference type="EC" id="6.3.4.15" evidence="2"/>
<dbReference type="InterPro" id="IPR013196">
    <property type="entry name" value="HTH_11"/>
</dbReference>
<evidence type="ECO:0000313" key="5">
    <source>
        <dbReference type="Proteomes" id="UP000729290"/>
    </source>
</evidence>
<dbReference type="GO" id="GO:0004077">
    <property type="term" value="F:biotin--[biotin carboxyl-carrier protein] ligase activity"/>
    <property type="evidence" value="ECO:0007669"/>
    <property type="project" value="UniProtKB-EC"/>
</dbReference>
<dbReference type="InterPro" id="IPR045864">
    <property type="entry name" value="aa-tRNA-synth_II/BPL/LPL"/>
</dbReference>
<feature type="binding site" evidence="2">
    <location>
        <begin position="88"/>
        <end position="90"/>
    </location>
    <ligand>
        <name>biotin</name>
        <dbReference type="ChEBI" id="CHEBI:57586"/>
    </ligand>
</feature>
<evidence type="ECO:0000256" key="2">
    <source>
        <dbReference type="HAMAP-Rule" id="MF_00978"/>
    </source>
</evidence>
<comment type="caution">
    <text evidence="4">The sequence shown here is derived from an EMBL/GenBank/DDBJ whole genome shotgun (WGS) entry which is preliminary data.</text>
</comment>
<dbReference type="PROSITE" id="PS51733">
    <property type="entry name" value="BPL_LPL_CATALYTIC"/>
    <property type="match status" value="1"/>
</dbReference>
<keyword evidence="2" id="KW-0238">DNA-binding</keyword>
<feature type="binding site" evidence="2">
    <location>
        <position position="112"/>
    </location>
    <ligand>
        <name>biotin</name>
        <dbReference type="ChEBI" id="CHEBI:57586"/>
    </ligand>
</feature>
<dbReference type="InterPro" id="IPR004143">
    <property type="entry name" value="BPL_LPL_catalytic"/>
</dbReference>
<dbReference type="InterPro" id="IPR011991">
    <property type="entry name" value="ArsR-like_HTH"/>
</dbReference>
<evidence type="ECO:0000259" key="3">
    <source>
        <dbReference type="PROSITE" id="PS51733"/>
    </source>
</evidence>
<comment type="catalytic activity">
    <reaction evidence="2">
        <text>biotin + L-lysyl-[protein] + ATP = N(6)-biotinyl-L-lysyl-[protein] + AMP + diphosphate + H(+)</text>
        <dbReference type="Rhea" id="RHEA:11756"/>
        <dbReference type="Rhea" id="RHEA-COMP:9752"/>
        <dbReference type="Rhea" id="RHEA-COMP:10505"/>
        <dbReference type="ChEBI" id="CHEBI:15378"/>
        <dbReference type="ChEBI" id="CHEBI:29969"/>
        <dbReference type="ChEBI" id="CHEBI:30616"/>
        <dbReference type="ChEBI" id="CHEBI:33019"/>
        <dbReference type="ChEBI" id="CHEBI:57586"/>
        <dbReference type="ChEBI" id="CHEBI:83144"/>
        <dbReference type="ChEBI" id="CHEBI:456215"/>
        <dbReference type="EC" id="6.3.4.15"/>
    </reaction>
</comment>
<dbReference type="CDD" id="cd16442">
    <property type="entry name" value="BPL"/>
    <property type="match status" value="1"/>
</dbReference>
<feature type="DNA-binding region" description="H-T-H motif" evidence="2">
    <location>
        <begin position="17"/>
        <end position="36"/>
    </location>
</feature>
<keyword evidence="1 2" id="KW-0436">Ligase</keyword>
<dbReference type="RefSeq" id="WP_205133738.1">
    <property type="nucleotide sequence ID" value="NZ_JACSNT010000008.1"/>
</dbReference>
<keyword evidence="2" id="KW-0547">Nucleotide-binding</keyword>
<dbReference type="SUPFAM" id="SSF55681">
    <property type="entry name" value="Class II aaRS and biotin synthetases"/>
    <property type="match status" value="1"/>
</dbReference>
<proteinExistence type="inferred from homology"/>
<dbReference type="PANTHER" id="PTHR12835">
    <property type="entry name" value="BIOTIN PROTEIN LIGASE"/>
    <property type="match status" value="1"/>
</dbReference>